<dbReference type="OrthoDB" id="2081253at2"/>
<sequence>MSDKPLIIEIDADRAQRWFGELQRRGQDLNPLMRDIQEYGIESTQRRFAEGRAPDGTPWVPLKSGSGRTPLTDTGRMRDGIHGSHGPTWAEISSDAKQARWHQEGTAPYVILPKSGKALAWEGGPGPRARVNHPGLPARPFIGLSVEDADYIDRLATAYLDLGDG</sequence>
<protein>
    <submittedName>
        <fullName evidence="2">Phage gpG-like protein</fullName>
    </submittedName>
</protein>
<organism evidence="2 3">
    <name type="scientific">Vulcaniibacterium tengchongense</name>
    <dbReference type="NCBI Taxonomy" id="1273429"/>
    <lineage>
        <taxon>Bacteria</taxon>
        <taxon>Pseudomonadati</taxon>
        <taxon>Pseudomonadota</taxon>
        <taxon>Gammaproteobacteria</taxon>
        <taxon>Lysobacterales</taxon>
        <taxon>Lysobacteraceae</taxon>
        <taxon>Vulcaniibacterium</taxon>
    </lineage>
</organism>
<dbReference type="EMBL" id="RKQN01000001">
    <property type="protein sequence ID" value="RPE81839.1"/>
    <property type="molecule type" value="Genomic_DNA"/>
</dbReference>
<accession>A0A3N4VPN2</accession>
<proteinExistence type="predicted"/>
<keyword evidence="3" id="KW-1185">Reference proteome</keyword>
<dbReference type="Pfam" id="PF05069">
    <property type="entry name" value="Phage_tail_S"/>
    <property type="match status" value="1"/>
</dbReference>
<dbReference type="RefSeq" id="WP_123769358.1">
    <property type="nucleotide sequence ID" value="NZ_RKQN01000001.1"/>
</dbReference>
<dbReference type="Proteomes" id="UP000269708">
    <property type="component" value="Unassembled WGS sequence"/>
</dbReference>
<evidence type="ECO:0000313" key="2">
    <source>
        <dbReference type="EMBL" id="RPE81839.1"/>
    </source>
</evidence>
<name>A0A3N4VPN2_9GAMM</name>
<evidence type="ECO:0000313" key="3">
    <source>
        <dbReference type="Proteomes" id="UP000269708"/>
    </source>
</evidence>
<comment type="caution">
    <text evidence="2">The sequence shown here is derived from an EMBL/GenBank/DDBJ whole genome shotgun (WGS) entry which is preliminary data.</text>
</comment>
<reference evidence="2 3" key="1">
    <citation type="submission" date="2018-11" db="EMBL/GenBank/DDBJ databases">
        <title>Genomic Encyclopedia of Type Strains, Phase IV (KMG-IV): sequencing the most valuable type-strain genomes for metagenomic binning, comparative biology and taxonomic classification.</title>
        <authorList>
            <person name="Goeker M."/>
        </authorList>
    </citation>
    <scope>NUCLEOTIDE SEQUENCE [LARGE SCALE GENOMIC DNA]</scope>
    <source>
        <strain evidence="2 3">DSM 25623</strain>
    </source>
</reference>
<gene>
    <name evidence="2" type="ORF">EDC50_1041</name>
</gene>
<dbReference type="InterPro" id="IPR006522">
    <property type="entry name" value="Phage_virion_morphogenesis"/>
</dbReference>
<dbReference type="AlphaFoldDB" id="A0A3N4VPN2"/>
<evidence type="ECO:0000256" key="1">
    <source>
        <dbReference type="SAM" id="MobiDB-lite"/>
    </source>
</evidence>
<feature type="region of interest" description="Disordered" evidence="1">
    <location>
        <begin position="51"/>
        <end position="87"/>
    </location>
</feature>